<dbReference type="Proteomes" id="UP000004947">
    <property type="component" value="Unassembled WGS sequence"/>
</dbReference>
<evidence type="ECO:0000313" key="2">
    <source>
        <dbReference type="EMBL" id="EDM25761.1"/>
    </source>
</evidence>
<keyword evidence="3" id="KW-1185">Reference proteome</keyword>
<evidence type="ECO:0000256" key="1">
    <source>
        <dbReference type="SAM" id="Coils"/>
    </source>
</evidence>
<keyword evidence="1" id="KW-0175">Coiled coil</keyword>
<proteinExistence type="predicted"/>
<reference evidence="2 3" key="1">
    <citation type="journal article" date="2010" name="J. Bacteriol.">
        <title>Genome sequence of Lentisphaera araneosa HTCC2155T, the type species of the order Lentisphaerales in the phylum Lentisphaerae.</title>
        <authorList>
            <person name="Thrash J.C."/>
            <person name="Cho J.C."/>
            <person name="Vergin K.L."/>
            <person name="Morris R.M."/>
            <person name="Giovannoni S.J."/>
        </authorList>
    </citation>
    <scope>NUCLEOTIDE SEQUENCE [LARGE SCALE GENOMIC DNA]</scope>
    <source>
        <strain evidence="2 3">HTCC2155</strain>
    </source>
</reference>
<dbReference type="OrthoDB" id="9781481at2"/>
<gene>
    <name evidence="2" type="ORF">LNTAR_15132</name>
</gene>
<feature type="coiled-coil region" evidence="1">
    <location>
        <begin position="304"/>
        <end position="392"/>
    </location>
</feature>
<sequence length="674" mass="78332">MEYYLGKLEIKSYKNNQGYITVINSLKLIDGVWTINQFGDLSKFGYRKRVFVLNHKDLTLEDQCYVRFTCEANPTYDGDPQLDEYMVKPDDHNYNHTLERQPLLRLISESDLDGHWLSKAKFTKDLNTTSQKVLLKLKIDHKDCVVEGLTLKNESGEVRLCPPSNKSVVNCWKMSDIDQSLILNMGYASYLLAEPDHGLIHKEIDVQTEAQLSNWFKKQLKELTVFNSLNAKEQTEFSKILKTLIKDKEFRGNKRNVEQQRWSRVVEDLKVYQFSINEIKSLVKLPQWQKAFSSSIEANVSSFKEEIHSQLKGLEDELVNKQEEYKEFEKSFDSSKKNREADLDKAIHSKKLIFEKEEKARLKQISVLEKDLKELEDDLLKRETQLVTYQKRFDSASERFKSTRQELVEDLSLFQNVLGFEAHKARVNEFNDDTEIVQLPLLEVEDTKHEVMVDRLKEEFSIWLPNTPKGYSKLLYLAIGGSKAIIVPDETYSCAFQAGQGERCRLSFIVVDPSWTRFKEAWEEMSIVWSHALNNPTYQFLLHIQDFDMALAEVWARPLLNILAGFSQKLQVGPDCFSWPDNLKLIISPSIDKENSFGLSPEVCAHFTAINPNAEGEEIGDWPNAKLSKSFSEARFRLNEFALEMGEDVERTENYVQKLKYIYPMSFVNDLRDE</sequence>
<dbReference type="RefSeq" id="WP_007280423.1">
    <property type="nucleotide sequence ID" value="NZ_ABCK01000024.1"/>
</dbReference>
<name>A6DRF1_9BACT</name>
<accession>A6DRF1</accession>
<protein>
    <submittedName>
        <fullName evidence="2">Uncharacterized protein</fullName>
    </submittedName>
</protein>
<comment type="caution">
    <text evidence="2">The sequence shown here is derived from an EMBL/GenBank/DDBJ whole genome shotgun (WGS) entry which is preliminary data.</text>
</comment>
<organism evidence="2 3">
    <name type="scientific">Lentisphaera araneosa HTCC2155</name>
    <dbReference type="NCBI Taxonomy" id="313628"/>
    <lineage>
        <taxon>Bacteria</taxon>
        <taxon>Pseudomonadati</taxon>
        <taxon>Lentisphaerota</taxon>
        <taxon>Lentisphaeria</taxon>
        <taxon>Lentisphaerales</taxon>
        <taxon>Lentisphaeraceae</taxon>
        <taxon>Lentisphaera</taxon>
    </lineage>
</organism>
<dbReference type="AlphaFoldDB" id="A6DRF1"/>
<evidence type="ECO:0000313" key="3">
    <source>
        <dbReference type="Proteomes" id="UP000004947"/>
    </source>
</evidence>
<dbReference type="EMBL" id="ABCK01000024">
    <property type="protein sequence ID" value="EDM25761.1"/>
    <property type="molecule type" value="Genomic_DNA"/>
</dbReference>
<dbReference type="STRING" id="313628.LNTAR_15132"/>